<evidence type="ECO:0000259" key="4">
    <source>
        <dbReference type="Pfam" id="PF11715"/>
    </source>
</evidence>
<name>A0AAV4VHD1_9ARAC</name>
<dbReference type="InterPro" id="IPR056535">
    <property type="entry name" value="TPR_NUP160_M"/>
</dbReference>
<dbReference type="Proteomes" id="UP001054837">
    <property type="component" value="Unassembled WGS sequence"/>
</dbReference>
<dbReference type="Pfam" id="PF11715">
    <property type="entry name" value="Beta-prop_Nup120_160"/>
    <property type="match status" value="1"/>
</dbReference>
<evidence type="ECO:0000313" key="9">
    <source>
        <dbReference type="Proteomes" id="UP001054837"/>
    </source>
</evidence>
<keyword evidence="2" id="KW-0813">Transport</keyword>
<gene>
    <name evidence="8" type="primary">Nup160</name>
    <name evidence="8" type="ORF">CDAR_128531</name>
</gene>
<accession>A0AAV4VHD1</accession>
<feature type="domain" description="NUP160 C-terminal TPR" evidence="6">
    <location>
        <begin position="1135"/>
        <end position="1386"/>
    </location>
</feature>
<feature type="domain" description="Nucleoporin Nup120/160 beta-propeller" evidence="4">
    <location>
        <begin position="56"/>
        <end position="538"/>
    </location>
</feature>
<dbReference type="PANTHER" id="PTHR21286">
    <property type="entry name" value="NUCLEAR PORE COMPLEX PROTEIN NUP160"/>
    <property type="match status" value="1"/>
</dbReference>
<evidence type="ECO:0000259" key="7">
    <source>
        <dbReference type="Pfam" id="PF23354"/>
    </source>
</evidence>
<organism evidence="8 9">
    <name type="scientific">Caerostris darwini</name>
    <dbReference type="NCBI Taxonomy" id="1538125"/>
    <lineage>
        <taxon>Eukaryota</taxon>
        <taxon>Metazoa</taxon>
        <taxon>Ecdysozoa</taxon>
        <taxon>Arthropoda</taxon>
        <taxon>Chelicerata</taxon>
        <taxon>Arachnida</taxon>
        <taxon>Araneae</taxon>
        <taxon>Araneomorphae</taxon>
        <taxon>Entelegynae</taxon>
        <taxon>Araneoidea</taxon>
        <taxon>Araneidae</taxon>
        <taxon>Caerostris</taxon>
    </lineage>
</organism>
<evidence type="ECO:0000256" key="1">
    <source>
        <dbReference type="ARBA" id="ARBA00004123"/>
    </source>
</evidence>
<evidence type="ECO:0000256" key="3">
    <source>
        <dbReference type="ARBA" id="ARBA00023242"/>
    </source>
</evidence>
<dbReference type="InterPro" id="IPR056547">
    <property type="entry name" value="NUP160_helical"/>
</dbReference>
<dbReference type="EMBL" id="BPLQ01013048">
    <property type="protein sequence ID" value="GIY69518.1"/>
    <property type="molecule type" value="Genomic_DNA"/>
</dbReference>
<evidence type="ECO:0000313" key="8">
    <source>
        <dbReference type="EMBL" id="GIY69518.1"/>
    </source>
</evidence>
<dbReference type="InterPro" id="IPR021717">
    <property type="entry name" value="Nucleoporin_Nup160"/>
</dbReference>
<reference evidence="8 9" key="1">
    <citation type="submission" date="2021-06" db="EMBL/GenBank/DDBJ databases">
        <title>Caerostris darwini draft genome.</title>
        <authorList>
            <person name="Kono N."/>
            <person name="Arakawa K."/>
        </authorList>
    </citation>
    <scope>NUCLEOTIDE SEQUENCE [LARGE SCALE GENOMIC DNA]</scope>
</reference>
<sequence length="1393" mass="159338">MFSEITPHSESVDRWNDVTINAGASQSTLQDIKLPECAGCFTYQNSGDLSSPCSNRFIYWRTNHDVIELVEISLDITLKNNHLRLRFQNTPILRGVSIHEYRDQIVLLVPTVSAIHKIIFPHPSILEQDAFHASRKDLILPSVFYDTSLVNLRTRSCYSVLNHVSLGNPLPHTSCSWLDMDGNATFILANSAGSVLMVVMSDRNGVEITTTELMKVSIFRRLNGLMPSSIRSTKTEVALSIVCHKDFNDTYGTLVFVLFSDLQIRIWSHKRLECILVDSVLNYDHEKKLTNGNFTAHQCHLRKSSGENGDIYLGVYVPTPHQKLFFIFNPIFGYEQCKLKFSCMLRQDSYDLVDFCIDRNRLWSLWLTCDNQPVVLTTWLECTKKTEQQLSWMPVNLEPQVSRTVDYGSSSPQEAYLKEIFKVGRFLPSTIAKAISIYNTNRNTSFSSNVPLKAEDLKNWVVEAVETEILMKTGNTEDNENNYIEISAESWDRFFSYCIQYHEVGMKPLGISQDPNTGSVFVIKKNFYSLLCPCDPLEVITSLNFRSSLFFISLLDDDEKKLYQSLKAVLASMDLVRESIDDKLLIRFEDKLHNLYSPIKYASELRKTLELEADGYFYRNLQSKIPLNSDVVACLNFLLTKLDLSSEAKEYVEEGNSKYSSVAGSSSGIGALCAGLAHFARQRFEFCRDLLLFELVLYESDALECEQLDHLLTQSAIIPKTVTLLRSYYMILWCTQCECTSVSPAIQDAAFKQFCLLELPEFTDKDLTAIKHRQTISHLFFQEEGGIKARKILELKNLKASLDDWESLFPTLVGAAATLLWPLEENVIFPEFLYARCQHFPLEEYDRLLQGWCTGNKRFINFLVASGYLILGQSQKAVKLFLEVSKEIEGESLLCHKILKGRYSAGTSITSSFCMRVIQMFEQFSLSSCIVKMASAAINEIESKDPHVPIFYSVLFKHHLNLGHSEEAFATLIKNPDSSRQKDCLRQLIVKLCEMKQFQKIIELSYLAFEDDIINILESRARCSDLCHNTSFYGILYALHMHHKKFRKAAAIMYELALRFGREVVSLKGLKKQVSCYLAAINCLHLSDPQYAWVVKPSLTTSNSYENESKKLTKRNSDGKVIPLNQPVKMEVLGLEDIEKEYVLVQARLLHAERYCNSSNLVITPLSAEETVALLLNVGLFDTAIQLSKAYSLSLVPVFEALAYKCISSTLRSETHFSTITNGEKYFNKYESNIDYTNQDLSRFKIWHILEKYLGEYEEDNKSELHKCVTDKLLTHGTALPAWLKLSYQKRNFTELASLYISHGLHNESLTLIHKYIKAVLGTRKEDFNLKFSLHINSPPVWLPHTYIDILIDAVNDFQEDNNFRELYDEFMDTLKEYNKTVESTTLSKLSEN</sequence>
<evidence type="ECO:0000259" key="6">
    <source>
        <dbReference type="Pfam" id="PF23347"/>
    </source>
</evidence>
<keyword evidence="3" id="KW-0539">Nucleus</keyword>
<dbReference type="GO" id="GO:0017056">
    <property type="term" value="F:structural constituent of nuclear pore"/>
    <property type="evidence" value="ECO:0007669"/>
    <property type="project" value="TreeGrafter"/>
</dbReference>
<comment type="subcellular location">
    <subcellularLocation>
        <location evidence="1">Nucleus</location>
    </subcellularLocation>
</comment>
<dbReference type="Pfam" id="PF23347">
    <property type="entry name" value="TPR_Nup160_C"/>
    <property type="match status" value="1"/>
</dbReference>
<feature type="domain" description="NUP160 helical" evidence="5">
    <location>
        <begin position="562"/>
        <end position="780"/>
    </location>
</feature>
<dbReference type="Pfam" id="PF23345">
    <property type="entry name" value="NUP160_helical"/>
    <property type="match status" value="1"/>
</dbReference>
<dbReference type="GO" id="GO:0005643">
    <property type="term" value="C:nuclear pore"/>
    <property type="evidence" value="ECO:0007669"/>
    <property type="project" value="TreeGrafter"/>
</dbReference>
<keyword evidence="9" id="KW-1185">Reference proteome</keyword>
<dbReference type="Pfam" id="PF23354">
    <property type="entry name" value="TPR_NUP160_120_M"/>
    <property type="match status" value="1"/>
</dbReference>
<evidence type="ECO:0000256" key="2">
    <source>
        <dbReference type="ARBA" id="ARBA00022448"/>
    </source>
</evidence>
<proteinExistence type="predicted"/>
<evidence type="ECO:0000259" key="5">
    <source>
        <dbReference type="Pfam" id="PF23345"/>
    </source>
</evidence>
<feature type="domain" description="NUP160 middle TPR" evidence="7">
    <location>
        <begin position="821"/>
        <end position="1086"/>
    </location>
</feature>
<protein>
    <submittedName>
        <fullName evidence="8">Nuclear pore complex protein Nup160</fullName>
    </submittedName>
</protein>
<dbReference type="InterPro" id="IPR059141">
    <property type="entry name" value="Beta-prop_Nup120_160"/>
</dbReference>
<dbReference type="InterPro" id="IPR056536">
    <property type="entry name" value="TPR_NUP160_C"/>
</dbReference>
<dbReference type="PANTHER" id="PTHR21286:SF0">
    <property type="entry name" value="NUCLEAR PORE COMPLEX PROTEIN NUP160"/>
    <property type="match status" value="1"/>
</dbReference>
<comment type="caution">
    <text evidence="8">The sequence shown here is derived from an EMBL/GenBank/DDBJ whole genome shotgun (WGS) entry which is preliminary data.</text>
</comment>